<dbReference type="Pfam" id="PF00072">
    <property type="entry name" value="Response_reg"/>
    <property type="match status" value="1"/>
</dbReference>
<dbReference type="PANTHER" id="PTHR44520">
    <property type="entry name" value="RESPONSE REGULATOR RCP1-RELATED"/>
    <property type="match status" value="1"/>
</dbReference>
<dbReference type="SMART" id="SM00448">
    <property type="entry name" value="REC"/>
    <property type="match status" value="1"/>
</dbReference>
<dbReference type="PANTHER" id="PTHR44520:SF2">
    <property type="entry name" value="RESPONSE REGULATOR RCP1"/>
    <property type="match status" value="1"/>
</dbReference>
<feature type="domain" description="Response regulatory" evidence="2">
    <location>
        <begin position="8"/>
        <end position="129"/>
    </location>
</feature>
<keyword evidence="4" id="KW-1185">Reference proteome</keyword>
<dbReference type="PROSITE" id="PS50110">
    <property type="entry name" value="RESPONSE_REGULATORY"/>
    <property type="match status" value="1"/>
</dbReference>
<name>A0ABS4BRG8_9FLAO</name>
<evidence type="ECO:0000259" key="2">
    <source>
        <dbReference type="PROSITE" id="PS50110"/>
    </source>
</evidence>
<accession>A0ABS4BRG8</accession>
<gene>
    <name evidence="3" type="ORF">J8H85_04900</name>
</gene>
<protein>
    <submittedName>
        <fullName evidence="3">Response regulator</fullName>
    </submittedName>
</protein>
<feature type="modified residue" description="4-aspartylphosphate" evidence="1">
    <location>
        <position position="62"/>
    </location>
</feature>
<evidence type="ECO:0000313" key="4">
    <source>
        <dbReference type="Proteomes" id="UP000670776"/>
    </source>
</evidence>
<evidence type="ECO:0000313" key="3">
    <source>
        <dbReference type="EMBL" id="MBP0903159.1"/>
    </source>
</evidence>
<dbReference type="InterPro" id="IPR052893">
    <property type="entry name" value="TCS_response_regulator"/>
</dbReference>
<dbReference type="EMBL" id="JAGJCB010000003">
    <property type="protein sequence ID" value="MBP0903159.1"/>
    <property type="molecule type" value="Genomic_DNA"/>
</dbReference>
<proteinExistence type="predicted"/>
<dbReference type="InterPro" id="IPR001789">
    <property type="entry name" value="Sig_transdc_resp-reg_receiver"/>
</dbReference>
<reference evidence="3 4" key="1">
    <citation type="submission" date="2021-04" db="EMBL/GenBank/DDBJ databases">
        <title>Mariniflexile gromovii gen. nov., sp. nov., a gliding bacterium isolated from the sea urchin Strongylocentrotus intermedius.</title>
        <authorList>
            <person name="Ko S."/>
            <person name="Le V."/>
            <person name="Ahn C.-Y."/>
            <person name="Oh H.-M."/>
        </authorList>
    </citation>
    <scope>NUCLEOTIDE SEQUENCE [LARGE SCALE GENOMIC DNA]</scope>
    <source>
        <strain evidence="3 4">KCTC 12570</strain>
    </source>
</reference>
<keyword evidence="1" id="KW-0597">Phosphoprotein</keyword>
<comment type="caution">
    <text evidence="3">The sequence shown here is derived from an EMBL/GenBank/DDBJ whole genome shotgun (WGS) entry which is preliminary data.</text>
</comment>
<sequence>MSNNNIFNIILVDDDEDDRILFSEALEEVSIKSNLLLFKHGQELIDYLFNTEIVLPDLIFLDLNMPIKNGMQCLSDIRSNPRFKDIHIAMYSTSMTDKDIKDSFSNGANIYVNKPNCFNKLKNTVEKILQLNWKDHIQNLNFDTFLFRI</sequence>
<dbReference type="SUPFAM" id="SSF52172">
    <property type="entry name" value="CheY-like"/>
    <property type="match status" value="1"/>
</dbReference>
<dbReference type="Gene3D" id="3.40.50.2300">
    <property type="match status" value="1"/>
</dbReference>
<evidence type="ECO:0000256" key="1">
    <source>
        <dbReference type="PROSITE-ProRule" id="PRU00169"/>
    </source>
</evidence>
<dbReference type="Proteomes" id="UP000670776">
    <property type="component" value="Unassembled WGS sequence"/>
</dbReference>
<organism evidence="3 4">
    <name type="scientific">Mariniflexile gromovii</name>
    <dbReference type="NCBI Taxonomy" id="362523"/>
    <lineage>
        <taxon>Bacteria</taxon>
        <taxon>Pseudomonadati</taxon>
        <taxon>Bacteroidota</taxon>
        <taxon>Flavobacteriia</taxon>
        <taxon>Flavobacteriales</taxon>
        <taxon>Flavobacteriaceae</taxon>
        <taxon>Mariniflexile</taxon>
    </lineage>
</organism>
<dbReference type="InterPro" id="IPR011006">
    <property type="entry name" value="CheY-like_superfamily"/>
</dbReference>
<dbReference type="RefSeq" id="WP_209653222.1">
    <property type="nucleotide sequence ID" value="NZ_JAGJCB010000003.1"/>
</dbReference>